<keyword evidence="2" id="KW-0812">Transmembrane</keyword>
<evidence type="ECO:0000256" key="1">
    <source>
        <dbReference type="ARBA" id="ARBA00004370"/>
    </source>
</evidence>
<evidence type="ECO:0000256" key="4">
    <source>
        <dbReference type="ARBA" id="ARBA00023136"/>
    </source>
</evidence>
<accession>A0A4C1ZSR3</accession>
<organism evidence="7 8">
    <name type="scientific">Eumeta variegata</name>
    <name type="common">Bagworm moth</name>
    <name type="synonym">Eumeta japonica</name>
    <dbReference type="NCBI Taxonomy" id="151549"/>
    <lineage>
        <taxon>Eukaryota</taxon>
        <taxon>Metazoa</taxon>
        <taxon>Ecdysozoa</taxon>
        <taxon>Arthropoda</taxon>
        <taxon>Hexapoda</taxon>
        <taxon>Insecta</taxon>
        <taxon>Pterygota</taxon>
        <taxon>Neoptera</taxon>
        <taxon>Endopterygota</taxon>
        <taxon>Lepidoptera</taxon>
        <taxon>Glossata</taxon>
        <taxon>Ditrysia</taxon>
        <taxon>Tineoidea</taxon>
        <taxon>Psychidae</taxon>
        <taxon>Oiketicinae</taxon>
        <taxon>Eumeta</taxon>
    </lineage>
</organism>
<comment type="subcellular location">
    <subcellularLocation>
        <location evidence="1">Membrane</location>
    </subcellularLocation>
</comment>
<dbReference type="InterPro" id="IPR028082">
    <property type="entry name" value="Peripla_BP_I"/>
</dbReference>
<gene>
    <name evidence="7" type="primary">GRIK1</name>
    <name evidence="7" type="ORF">EVAR_99705_1</name>
</gene>
<comment type="caution">
    <text evidence="7">The sequence shown here is derived from an EMBL/GenBank/DDBJ whole genome shotgun (WGS) entry which is preliminary data.</text>
</comment>
<feature type="region of interest" description="Disordered" evidence="5">
    <location>
        <begin position="290"/>
        <end position="331"/>
    </location>
</feature>
<dbReference type="Proteomes" id="UP000299102">
    <property type="component" value="Unassembled WGS sequence"/>
</dbReference>
<reference evidence="7 8" key="1">
    <citation type="journal article" date="2019" name="Commun. Biol.">
        <title>The bagworm genome reveals a unique fibroin gene that provides high tensile strength.</title>
        <authorList>
            <person name="Kono N."/>
            <person name="Nakamura H."/>
            <person name="Ohtoshi R."/>
            <person name="Tomita M."/>
            <person name="Numata K."/>
            <person name="Arakawa K."/>
        </authorList>
    </citation>
    <scope>NUCLEOTIDE SEQUENCE [LARGE SCALE GENOMIC DNA]</scope>
</reference>
<protein>
    <submittedName>
        <fullName evidence="7">Glutamate receptor ionotropic, kainate 1</fullName>
    </submittedName>
</protein>
<keyword evidence="8" id="KW-1185">Reference proteome</keyword>
<dbReference type="EMBL" id="BGZK01002052">
    <property type="protein sequence ID" value="GBP90059.1"/>
    <property type="molecule type" value="Genomic_DNA"/>
</dbReference>
<feature type="compositionally biased region" description="Basic and acidic residues" evidence="5">
    <location>
        <begin position="290"/>
        <end position="299"/>
    </location>
</feature>
<dbReference type="OrthoDB" id="5984008at2759"/>
<evidence type="ECO:0000256" key="3">
    <source>
        <dbReference type="ARBA" id="ARBA00022989"/>
    </source>
</evidence>
<dbReference type="Pfam" id="PF01094">
    <property type="entry name" value="ANF_receptor"/>
    <property type="match status" value="1"/>
</dbReference>
<evidence type="ECO:0000259" key="6">
    <source>
        <dbReference type="Pfam" id="PF01094"/>
    </source>
</evidence>
<dbReference type="InterPro" id="IPR001828">
    <property type="entry name" value="ANF_lig-bd_rcpt"/>
</dbReference>
<evidence type="ECO:0000313" key="8">
    <source>
        <dbReference type="Proteomes" id="UP000299102"/>
    </source>
</evidence>
<keyword evidence="4" id="KW-0472">Membrane</keyword>
<sequence length="331" mass="36925">MKHHRNHCFRFSEFNRGRAMLTDEFKEGQAKLVVLPQIIDAAGTNARSSCCISRDTGVLGITCMQVKSGVIAYFGGAHADLSACLSAFASSFSIPHIDVAANNIFTEINDTSTFTLSLYPARDLLDKAYKDLITYLNWTRMGVIYEDYGLGELNTINTGKDGRNMLVLRCSSHAEYRPALALLKAQRITHVIVDTDPAHLHKLFRAVNVLTNFRVAFELESLIENHQNTDDHRPLWTSISEESLVSDIIIVSAKMIIGSARPALDHGPYHRTGEVIIGSARPALDIRHYHRTDKDDHGSTRSALDLGRYHRTGQDDHRQRSSCAGFRTLSS</sequence>
<dbReference type="AlphaFoldDB" id="A0A4C1ZSR3"/>
<dbReference type="SUPFAM" id="SSF53822">
    <property type="entry name" value="Periplasmic binding protein-like I"/>
    <property type="match status" value="1"/>
</dbReference>
<keyword evidence="3" id="KW-1133">Transmembrane helix</keyword>
<proteinExistence type="predicted"/>
<evidence type="ECO:0000313" key="7">
    <source>
        <dbReference type="EMBL" id="GBP90059.1"/>
    </source>
</evidence>
<evidence type="ECO:0000256" key="2">
    <source>
        <dbReference type="ARBA" id="ARBA00022692"/>
    </source>
</evidence>
<keyword evidence="7" id="KW-0675">Receptor</keyword>
<evidence type="ECO:0000256" key="5">
    <source>
        <dbReference type="SAM" id="MobiDB-lite"/>
    </source>
</evidence>
<dbReference type="Gene3D" id="3.40.50.2300">
    <property type="match status" value="1"/>
</dbReference>
<name>A0A4C1ZSR3_EUMVA</name>
<feature type="domain" description="Receptor ligand binding region" evidence="6">
    <location>
        <begin position="62"/>
        <end position="207"/>
    </location>
</feature>
<dbReference type="GO" id="GO:0016020">
    <property type="term" value="C:membrane"/>
    <property type="evidence" value="ECO:0007669"/>
    <property type="project" value="UniProtKB-SubCell"/>
</dbReference>